<dbReference type="AlphaFoldDB" id="A0A4Y2BC35"/>
<evidence type="ECO:0000313" key="2">
    <source>
        <dbReference type="Proteomes" id="UP000499080"/>
    </source>
</evidence>
<organism evidence="1 2">
    <name type="scientific">Araneus ventricosus</name>
    <name type="common">Orbweaver spider</name>
    <name type="synonym">Epeira ventricosa</name>
    <dbReference type="NCBI Taxonomy" id="182803"/>
    <lineage>
        <taxon>Eukaryota</taxon>
        <taxon>Metazoa</taxon>
        <taxon>Ecdysozoa</taxon>
        <taxon>Arthropoda</taxon>
        <taxon>Chelicerata</taxon>
        <taxon>Arachnida</taxon>
        <taxon>Araneae</taxon>
        <taxon>Araneomorphae</taxon>
        <taxon>Entelegynae</taxon>
        <taxon>Araneoidea</taxon>
        <taxon>Araneidae</taxon>
        <taxon>Araneus</taxon>
    </lineage>
</organism>
<keyword evidence="2" id="KW-1185">Reference proteome</keyword>
<dbReference type="Proteomes" id="UP000499080">
    <property type="component" value="Unassembled WGS sequence"/>
</dbReference>
<accession>A0A4Y2BC35</accession>
<reference evidence="1 2" key="1">
    <citation type="journal article" date="2019" name="Sci. Rep.">
        <title>Orb-weaving spider Araneus ventricosus genome elucidates the spidroin gene catalogue.</title>
        <authorList>
            <person name="Kono N."/>
            <person name="Nakamura H."/>
            <person name="Ohtoshi R."/>
            <person name="Moran D.A.P."/>
            <person name="Shinohara A."/>
            <person name="Yoshida Y."/>
            <person name="Fujiwara M."/>
            <person name="Mori M."/>
            <person name="Tomita M."/>
            <person name="Arakawa K."/>
        </authorList>
    </citation>
    <scope>NUCLEOTIDE SEQUENCE [LARGE SCALE GENOMIC DNA]</scope>
</reference>
<proteinExistence type="predicted"/>
<evidence type="ECO:0000313" key="1">
    <source>
        <dbReference type="EMBL" id="GBL89337.1"/>
    </source>
</evidence>
<sequence length="92" mass="10433">MSTSRKNKVNCFVQGYKENKISNPFRQFSYYVIRVGAMRMKEKVPDDSVSSSVARIVVVVAEGHTDLAYPKGCNAFKKSAEKRIETLERKAI</sequence>
<dbReference type="EMBL" id="BGPR01000064">
    <property type="protein sequence ID" value="GBL89337.1"/>
    <property type="molecule type" value="Genomic_DNA"/>
</dbReference>
<protein>
    <submittedName>
        <fullName evidence="1">Uncharacterized protein</fullName>
    </submittedName>
</protein>
<name>A0A4Y2BC35_ARAVE</name>
<comment type="caution">
    <text evidence="1">The sequence shown here is derived from an EMBL/GenBank/DDBJ whole genome shotgun (WGS) entry which is preliminary data.</text>
</comment>
<gene>
    <name evidence="1" type="ORF">AVEN_225861_1</name>
</gene>